<evidence type="ECO:0000313" key="9">
    <source>
        <dbReference type="RefSeq" id="XP_033791086.1"/>
    </source>
</evidence>
<evidence type="ECO:0000256" key="1">
    <source>
        <dbReference type="ARBA" id="ARBA00004141"/>
    </source>
</evidence>
<organism evidence="7 8">
    <name type="scientific">Geotrypetes seraphini</name>
    <name type="common">Gaboon caecilian</name>
    <name type="synonym">Caecilia seraphini</name>
    <dbReference type="NCBI Taxonomy" id="260995"/>
    <lineage>
        <taxon>Eukaryota</taxon>
        <taxon>Metazoa</taxon>
        <taxon>Chordata</taxon>
        <taxon>Craniata</taxon>
        <taxon>Vertebrata</taxon>
        <taxon>Euteleostomi</taxon>
        <taxon>Amphibia</taxon>
        <taxon>Gymnophiona</taxon>
        <taxon>Geotrypetes</taxon>
    </lineage>
</organism>
<reference evidence="8 9" key="1">
    <citation type="submission" date="2025-04" db="UniProtKB">
        <authorList>
            <consortium name="RefSeq"/>
        </authorList>
    </citation>
    <scope>IDENTIFICATION</scope>
</reference>
<feature type="transmembrane region" description="Helical" evidence="6">
    <location>
        <begin position="293"/>
        <end position="315"/>
    </location>
</feature>
<keyword evidence="3 6" id="KW-0812">Transmembrane</keyword>
<dbReference type="InterPro" id="IPR004752">
    <property type="entry name" value="AmpG_permease/AT-1"/>
</dbReference>
<feature type="transmembrane region" description="Helical" evidence="6">
    <location>
        <begin position="133"/>
        <end position="154"/>
    </location>
</feature>
<dbReference type="CDD" id="cd17485">
    <property type="entry name" value="MFS_MFSD3"/>
    <property type="match status" value="1"/>
</dbReference>
<evidence type="ECO:0000256" key="2">
    <source>
        <dbReference type="ARBA" id="ARBA00022448"/>
    </source>
</evidence>
<dbReference type="OrthoDB" id="6415790at2759"/>
<protein>
    <submittedName>
        <fullName evidence="8 9">Major facilitator superfamily domain-containing protein 3 isoform X1</fullName>
    </submittedName>
</protein>
<keyword evidence="7" id="KW-1185">Reference proteome</keyword>
<feature type="transmembrane region" description="Helical" evidence="6">
    <location>
        <begin position="160"/>
        <end position="183"/>
    </location>
</feature>
<feature type="transmembrane region" description="Helical" evidence="6">
    <location>
        <begin position="249"/>
        <end position="272"/>
    </location>
</feature>
<feature type="transmembrane region" description="Helical" evidence="6">
    <location>
        <begin position="66"/>
        <end position="86"/>
    </location>
</feature>
<name>A0A6P8Q6W5_GEOSA</name>
<feature type="transmembrane region" description="Helical" evidence="6">
    <location>
        <begin position="389"/>
        <end position="410"/>
    </location>
</feature>
<keyword evidence="4 6" id="KW-1133">Transmembrane helix</keyword>
<dbReference type="RefSeq" id="XP_033791085.1">
    <property type="nucleotide sequence ID" value="XM_033935194.1"/>
</dbReference>
<evidence type="ECO:0000313" key="10">
    <source>
        <dbReference type="RefSeq" id="XP_033791087.1"/>
    </source>
</evidence>
<evidence type="ECO:0000256" key="6">
    <source>
        <dbReference type="SAM" id="Phobius"/>
    </source>
</evidence>
<dbReference type="InterPro" id="IPR011701">
    <property type="entry name" value="MFS"/>
</dbReference>
<dbReference type="InterPro" id="IPR036259">
    <property type="entry name" value="MFS_trans_sf"/>
</dbReference>
<evidence type="ECO:0000313" key="8">
    <source>
        <dbReference type="RefSeq" id="XP_033791085.1"/>
    </source>
</evidence>
<evidence type="ECO:0000256" key="4">
    <source>
        <dbReference type="ARBA" id="ARBA00022989"/>
    </source>
</evidence>
<dbReference type="KEGG" id="gsh:117355983"/>
<dbReference type="Gene3D" id="1.20.1250.20">
    <property type="entry name" value="MFS general substrate transporter like domains"/>
    <property type="match status" value="1"/>
</dbReference>
<dbReference type="GO" id="GO:0016020">
    <property type="term" value="C:membrane"/>
    <property type="evidence" value="ECO:0007669"/>
    <property type="project" value="UniProtKB-SubCell"/>
</dbReference>
<sequence>MKFILLGVLYFVQGIPYGLQSSLLPIYLRGVGLSFTHISLIKALYFPWILKILWAPFVDQYWTKKTWLMLSMCGLGLICLVCTLLTPELDFLLLAVIMLLMNFLASVQDIAVDGLAVKILNRKELGYGSTIQVVGYKLGSVLAGGGFLTVMHMLGWNILFLMLASVYFLAILYTWISPEFVVIPKNSTLKSLRAKDKTLNASEIPKELLCVPGTLWTLGFVLSYKLGENGATSMFPLFLLDHGLSPAELGFWNGMVGMIFSIAGSSLGGIILNKQSNLHDLLRISLLLRLIGLCFQTILLLVFTTDFWCMIALLLERVGEPVYVAGDFNQVLDPNWDRSTPGPNTCVSHTRVAAVLSIVVQHFIGGLLTTLTFSLMMSCTQRAEERIQATHYSFLATMEVLGKLCFSTLVGGLIDWTSFIFCYLLFILLSFIPIIQTMYAPQFQ</sequence>
<comment type="subcellular location">
    <subcellularLocation>
        <location evidence="1">Membrane</location>
        <topology evidence="1">Multi-pass membrane protein</topology>
    </subcellularLocation>
</comment>
<keyword evidence="2" id="KW-0813">Transport</keyword>
<feature type="transmembrane region" description="Helical" evidence="6">
    <location>
        <begin position="92"/>
        <end position="112"/>
    </location>
</feature>
<evidence type="ECO:0000313" key="7">
    <source>
        <dbReference type="Proteomes" id="UP000515159"/>
    </source>
</evidence>
<dbReference type="GeneID" id="117355983"/>
<dbReference type="GO" id="GO:0022857">
    <property type="term" value="F:transmembrane transporter activity"/>
    <property type="evidence" value="ECO:0007669"/>
    <property type="project" value="InterPro"/>
</dbReference>
<gene>
    <name evidence="8 9 10" type="primary">MFSD3</name>
</gene>
<evidence type="ECO:0000256" key="5">
    <source>
        <dbReference type="ARBA" id="ARBA00023136"/>
    </source>
</evidence>
<dbReference type="RefSeq" id="XP_033791086.1">
    <property type="nucleotide sequence ID" value="XM_033935195.1"/>
</dbReference>
<dbReference type="Proteomes" id="UP000515159">
    <property type="component" value="Chromosome 2"/>
</dbReference>
<dbReference type="PANTHER" id="PTHR12778">
    <property type="entry name" value="SOLUTE CARRIER FAMILY 33 ACETYL-COA TRANSPORTER -RELATED"/>
    <property type="match status" value="1"/>
</dbReference>
<proteinExistence type="predicted"/>
<dbReference type="RefSeq" id="XP_033791087.1">
    <property type="nucleotide sequence ID" value="XM_033935196.1"/>
</dbReference>
<dbReference type="CTD" id="69572"/>
<feature type="transmembrane region" description="Helical" evidence="6">
    <location>
        <begin position="416"/>
        <end position="435"/>
    </location>
</feature>
<evidence type="ECO:0000256" key="3">
    <source>
        <dbReference type="ARBA" id="ARBA00022692"/>
    </source>
</evidence>
<dbReference type="SUPFAM" id="SSF103473">
    <property type="entry name" value="MFS general substrate transporter"/>
    <property type="match status" value="1"/>
</dbReference>
<dbReference type="AlphaFoldDB" id="A0A6P8Q6W5"/>
<keyword evidence="5 6" id="KW-0472">Membrane</keyword>
<accession>A0A6P8Q6W5</accession>
<feature type="transmembrane region" description="Helical" evidence="6">
    <location>
        <begin position="352"/>
        <end position="377"/>
    </location>
</feature>
<dbReference type="Pfam" id="PF07690">
    <property type="entry name" value="MFS_1"/>
    <property type="match status" value="1"/>
</dbReference>
<feature type="transmembrane region" description="Helical" evidence="6">
    <location>
        <begin position="30"/>
        <end position="54"/>
    </location>
</feature>
<dbReference type="PANTHER" id="PTHR12778:SF10">
    <property type="entry name" value="MAJOR FACILITATOR SUPERFAMILY DOMAIN-CONTAINING PROTEIN 3"/>
    <property type="match status" value="1"/>
</dbReference>